<dbReference type="PIRSF" id="PIRSF005536">
    <property type="entry name" value="Agal"/>
    <property type="match status" value="1"/>
</dbReference>
<evidence type="ECO:0000259" key="8">
    <source>
        <dbReference type="Pfam" id="PF16874"/>
    </source>
</evidence>
<dbReference type="AlphaFoldDB" id="A0A1B1MVY4"/>
<protein>
    <recommendedName>
        <fullName evidence="3 6">Alpha-galactosidase</fullName>
        <ecNumber evidence="3 6">3.2.1.22</ecNumber>
    </recommendedName>
</protein>
<dbReference type="InterPro" id="IPR038417">
    <property type="entry name" value="Alpga-gal_N_sf"/>
</dbReference>
<dbReference type="InterPro" id="IPR000111">
    <property type="entry name" value="Glyco_hydro_27/36_CS"/>
</dbReference>
<dbReference type="Gene3D" id="3.20.20.70">
    <property type="entry name" value="Aldolase class I"/>
    <property type="match status" value="1"/>
</dbReference>
<feature type="domain" description="Glycosyl hydrolase family 36 C-terminal" evidence="8">
    <location>
        <begin position="648"/>
        <end position="725"/>
    </location>
</feature>
<evidence type="ECO:0000256" key="6">
    <source>
        <dbReference type="PIRNR" id="PIRNR005536"/>
    </source>
</evidence>
<dbReference type="CDD" id="cd14791">
    <property type="entry name" value="GH36"/>
    <property type="match status" value="1"/>
</dbReference>
<comment type="similarity">
    <text evidence="2">Belongs to the glycosyl hydrolase 36 family.</text>
</comment>
<dbReference type="STRING" id="1462996.AWM70_01055"/>
<dbReference type="InterPro" id="IPR002252">
    <property type="entry name" value="Glyco_hydro_36"/>
</dbReference>
<name>A0A1B1MVY4_9BACL</name>
<dbReference type="InterPro" id="IPR013780">
    <property type="entry name" value="Glyco_hydro_b"/>
</dbReference>
<dbReference type="Pfam" id="PF16875">
    <property type="entry name" value="Glyco_hydro_36N"/>
    <property type="match status" value="1"/>
</dbReference>
<dbReference type="EMBL" id="CP014167">
    <property type="protein sequence ID" value="ANS73343.1"/>
    <property type="molecule type" value="Genomic_DNA"/>
</dbReference>
<feature type="domain" description="Glycosyl hydrolase family 36 N-terminal" evidence="9">
    <location>
        <begin position="31"/>
        <end position="285"/>
    </location>
</feature>
<dbReference type="GO" id="GO:0016052">
    <property type="term" value="P:carbohydrate catabolic process"/>
    <property type="evidence" value="ECO:0007669"/>
    <property type="project" value="InterPro"/>
</dbReference>
<dbReference type="KEGG" id="pyg:AWM70_01055"/>
<dbReference type="GO" id="GO:0004557">
    <property type="term" value="F:alpha-galactosidase activity"/>
    <property type="evidence" value="ECO:0007669"/>
    <property type="project" value="UniProtKB-UniRule"/>
</dbReference>
<keyword evidence="5 6" id="KW-0326">Glycosidase</keyword>
<keyword evidence="4 6" id="KW-0378">Hydrolase</keyword>
<evidence type="ECO:0000256" key="1">
    <source>
        <dbReference type="ARBA" id="ARBA00001255"/>
    </source>
</evidence>
<dbReference type="SUPFAM" id="SSF51445">
    <property type="entry name" value="(Trans)glycosidases"/>
    <property type="match status" value="1"/>
</dbReference>
<dbReference type="InterPro" id="IPR013785">
    <property type="entry name" value="Aldolase_TIM"/>
</dbReference>
<reference evidence="10 11" key="1">
    <citation type="submission" date="2016-01" db="EMBL/GenBank/DDBJ databases">
        <title>Complete Genome Sequence of Paenibacillus yonginensis DCY84, a novel Plant Growth-Promoting Bacteria with Elicitation of Induced Systemic Resistance.</title>
        <authorList>
            <person name="Kim Y.J."/>
            <person name="Yang D.C."/>
            <person name="Sukweenadhi J."/>
        </authorList>
    </citation>
    <scope>NUCLEOTIDE SEQUENCE [LARGE SCALE GENOMIC DNA]</scope>
    <source>
        <strain evidence="10 11">DCY84</strain>
    </source>
</reference>
<evidence type="ECO:0000313" key="11">
    <source>
        <dbReference type="Proteomes" id="UP000092573"/>
    </source>
</evidence>
<gene>
    <name evidence="10" type="ORF">AWM70_01055</name>
</gene>
<evidence type="ECO:0000313" key="10">
    <source>
        <dbReference type="EMBL" id="ANS73343.1"/>
    </source>
</evidence>
<dbReference type="PRINTS" id="PR00743">
    <property type="entry name" value="GLHYDRLASE36"/>
</dbReference>
<dbReference type="PANTHER" id="PTHR43053">
    <property type="entry name" value="GLYCOSIDASE FAMILY 31"/>
    <property type="match status" value="1"/>
</dbReference>
<dbReference type="InterPro" id="IPR031705">
    <property type="entry name" value="Glyco_hydro_36_C"/>
</dbReference>
<accession>A0A1B1MVY4</accession>
<dbReference type="FunFam" id="3.20.20.70:FF:000118">
    <property type="entry name" value="Alpha-galactosidase"/>
    <property type="match status" value="1"/>
</dbReference>
<evidence type="ECO:0000256" key="2">
    <source>
        <dbReference type="ARBA" id="ARBA00006202"/>
    </source>
</evidence>
<dbReference type="Gene3D" id="2.60.40.1180">
    <property type="entry name" value="Golgi alpha-mannosidase II"/>
    <property type="match status" value="1"/>
</dbReference>
<dbReference type="Gene3D" id="2.70.98.60">
    <property type="entry name" value="alpha-galactosidase from lactobacil brevis"/>
    <property type="match status" value="1"/>
</dbReference>
<evidence type="ECO:0000256" key="5">
    <source>
        <dbReference type="ARBA" id="ARBA00023295"/>
    </source>
</evidence>
<dbReference type="InterPro" id="IPR017853">
    <property type="entry name" value="GH"/>
</dbReference>
<sequence length="731" mass="82756">MPIQFDAEQRVFHLQSANSSYVLQIVKGEFVTHLYWGKKIKFYRDSSPLAFVGRAFAPNAEPKEHNISLDTLPQEYPGFGTGDFGAPAYQVGQEDGSTVTDLRYVSHKIYAGKPALPGLPATYAESDSEADTLELLLEDQLTGLQATLLYTVYNTQGVMTRSVRLENHGQQNLKLLRALSASVDFRDDEYDMLTFYGAHLKERNIARRPLVPGIQAAESRRGASSPQQNPFLALLRKDTNEDAGEVYAFNLVYSGNFIAQAEVQQFQTTRVSIGINPFDFSWLLEPGASFQTPEVVMVYASEGLGEMSRILNKLYQSRLVRGKHRDAVRPILINNWEATYFDFDADKITAIASAGHELGMELFVLDDGWFGRRDDDHSSLGDWVTDLRKLPEGLDGLARRITDMGMQFGLWFEPEMVSPDSDLYRSHPDWCIHVPGRARSESRNQLVLDLSRPEVCNYIIQAVGSILDSAPISYVKWDMNRHMSEVGSAGLPPERQRETAHRYMLGLYRVMEELTSAFPDVLFESCSSGGGRYDPGMLYYMPQTWMSDNTDAISRLKIQYGNSLMYPAVTMGSHVSTVPNHQVKRITSLDIRGHVAMSGNFGYELDLTKLTEEEKQTVKAQVALYKEVRELIQFGTFYRILNPFEGNEAAWTFVSEQQDEAVLAFFRVLSQPNERVQILRTKGLNPNYLYRHLETGRVYGGDELMYNGITLPRLEGDFVSLFWRFEKAGEQ</sequence>
<dbReference type="OrthoDB" id="9758822at2"/>
<evidence type="ECO:0000256" key="7">
    <source>
        <dbReference type="PIRSR" id="PIRSR005536-1"/>
    </source>
</evidence>
<evidence type="ECO:0000256" key="3">
    <source>
        <dbReference type="ARBA" id="ARBA00012755"/>
    </source>
</evidence>
<feature type="active site" description="Proton donor" evidence="7">
    <location>
        <position position="548"/>
    </location>
</feature>
<dbReference type="Proteomes" id="UP000092573">
    <property type="component" value="Chromosome"/>
</dbReference>
<dbReference type="PROSITE" id="PS00512">
    <property type="entry name" value="ALPHA_GALACTOSIDASE"/>
    <property type="match status" value="1"/>
</dbReference>
<dbReference type="InterPro" id="IPR031704">
    <property type="entry name" value="Glyco_hydro_36_N"/>
</dbReference>
<comment type="catalytic activity">
    <reaction evidence="1 6">
        <text>Hydrolysis of terminal, non-reducing alpha-D-galactose residues in alpha-D-galactosides, including galactose oligosaccharides, galactomannans and galactolipids.</text>
        <dbReference type="EC" id="3.2.1.22"/>
    </reaction>
</comment>
<keyword evidence="11" id="KW-1185">Reference proteome</keyword>
<evidence type="ECO:0000259" key="9">
    <source>
        <dbReference type="Pfam" id="PF16875"/>
    </source>
</evidence>
<evidence type="ECO:0000256" key="4">
    <source>
        <dbReference type="ARBA" id="ARBA00022801"/>
    </source>
</evidence>
<dbReference type="RefSeq" id="WP_068693593.1">
    <property type="nucleotide sequence ID" value="NZ_CP014167.1"/>
</dbReference>
<organism evidence="10 11">
    <name type="scientific">Paenibacillus yonginensis</name>
    <dbReference type="NCBI Taxonomy" id="1462996"/>
    <lineage>
        <taxon>Bacteria</taxon>
        <taxon>Bacillati</taxon>
        <taxon>Bacillota</taxon>
        <taxon>Bacilli</taxon>
        <taxon>Bacillales</taxon>
        <taxon>Paenibacillaceae</taxon>
        <taxon>Paenibacillus</taxon>
    </lineage>
</organism>
<proteinExistence type="inferred from homology"/>
<dbReference type="Pfam" id="PF02065">
    <property type="entry name" value="Melibiase"/>
    <property type="match status" value="1"/>
</dbReference>
<dbReference type="InterPro" id="IPR050985">
    <property type="entry name" value="Alpha-glycosidase_related"/>
</dbReference>
<dbReference type="EC" id="3.2.1.22" evidence="3 6"/>
<dbReference type="Pfam" id="PF16874">
    <property type="entry name" value="Glyco_hydro_36C"/>
    <property type="match status" value="1"/>
</dbReference>
<dbReference type="PANTHER" id="PTHR43053:SF3">
    <property type="entry name" value="ALPHA-GALACTOSIDASE C-RELATED"/>
    <property type="match status" value="1"/>
</dbReference>
<feature type="active site" description="Nucleophile" evidence="7">
    <location>
        <position position="478"/>
    </location>
</feature>